<dbReference type="InterPro" id="IPR050612">
    <property type="entry name" value="Prok_Mopterin_Oxidored"/>
</dbReference>
<dbReference type="GO" id="GO:0046872">
    <property type="term" value="F:metal ion binding"/>
    <property type="evidence" value="ECO:0007669"/>
    <property type="project" value="UniProtKB-KW"/>
</dbReference>
<dbReference type="RefSeq" id="WP_052549710.1">
    <property type="nucleotide sequence ID" value="NZ_JMCC02000038.1"/>
</dbReference>
<reference evidence="6 7" key="1">
    <citation type="submission" date="2014-12" db="EMBL/GenBank/DDBJ databases">
        <title>Genome assembly of Enhygromyxa salina DSM 15201.</title>
        <authorList>
            <person name="Sharma G."/>
            <person name="Subramanian S."/>
        </authorList>
    </citation>
    <scope>NUCLEOTIDE SEQUENCE [LARGE SCALE GENOMIC DNA]</scope>
    <source>
        <strain evidence="6 7">DSM 15201</strain>
    </source>
</reference>
<dbReference type="Gene3D" id="2.20.25.90">
    <property type="entry name" value="ADC-like domains"/>
    <property type="match status" value="1"/>
</dbReference>
<keyword evidence="2" id="KW-0479">Metal-binding</keyword>
<evidence type="ECO:0000313" key="7">
    <source>
        <dbReference type="Proteomes" id="UP000031599"/>
    </source>
</evidence>
<dbReference type="InterPro" id="IPR006963">
    <property type="entry name" value="Mopterin_OxRdtase_4Fe-4S_dom"/>
</dbReference>
<dbReference type="GO" id="GO:0016491">
    <property type="term" value="F:oxidoreductase activity"/>
    <property type="evidence" value="ECO:0007669"/>
    <property type="project" value="InterPro"/>
</dbReference>
<evidence type="ECO:0000259" key="5">
    <source>
        <dbReference type="PROSITE" id="PS51669"/>
    </source>
</evidence>
<dbReference type="SMART" id="SM00926">
    <property type="entry name" value="Molybdop_Fe4S4"/>
    <property type="match status" value="1"/>
</dbReference>
<keyword evidence="3" id="KW-0408">Iron</keyword>
<gene>
    <name evidence="6" type="ORF">DB30_04476</name>
</gene>
<dbReference type="AlphaFoldDB" id="A0A0C2D8X7"/>
<feature type="domain" description="4Fe-4S Mo/W bis-MGD-type" evidence="5">
    <location>
        <begin position="4"/>
        <end position="60"/>
    </location>
</feature>
<dbReference type="EMBL" id="JMCC02000038">
    <property type="protein sequence ID" value="KIG16432.1"/>
    <property type="molecule type" value="Genomic_DNA"/>
</dbReference>
<dbReference type="InterPro" id="IPR006657">
    <property type="entry name" value="MoPterin_dinucl-bd_dom"/>
</dbReference>
<dbReference type="Gene3D" id="3.40.228.10">
    <property type="entry name" value="Dimethylsulfoxide Reductase, domain 2"/>
    <property type="match status" value="1"/>
</dbReference>
<dbReference type="InterPro" id="IPR009010">
    <property type="entry name" value="Asp_de-COase-like_dom_sf"/>
</dbReference>
<dbReference type="PROSITE" id="PS51669">
    <property type="entry name" value="4FE4S_MOW_BIS_MGD"/>
    <property type="match status" value="1"/>
</dbReference>
<dbReference type="Pfam" id="PF01568">
    <property type="entry name" value="Molydop_binding"/>
    <property type="match status" value="1"/>
</dbReference>
<dbReference type="GO" id="GO:0043546">
    <property type="term" value="F:molybdopterin cofactor binding"/>
    <property type="evidence" value="ECO:0007669"/>
    <property type="project" value="InterPro"/>
</dbReference>
<dbReference type="GO" id="GO:0051536">
    <property type="term" value="F:iron-sulfur cluster binding"/>
    <property type="evidence" value="ECO:0007669"/>
    <property type="project" value="UniProtKB-KW"/>
</dbReference>
<dbReference type="PANTHER" id="PTHR43742">
    <property type="entry name" value="TRIMETHYLAMINE-N-OXIDE REDUCTASE"/>
    <property type="match status" value="1"/>
</dbReference>
<evidence type="ECO:0000313" key="6">
    <source>
        <dbReference type="EMBL" id="KIG16432.1"/>
    </source>
</evidence>
<dbReference type="InterPro" id="IPR006656">
    <property type="entry name" value="Mopterin_OxRdtase"/>
</dbReference>
<name>A0A0C2D8X7_9BACT</name>
<sequence>MSARATHFRTCNLCEAMCGLAIETEGEQIIAIRGDQDDVFSRGHLCPKGPALAQIHTDPDRLRRPLQRTRSGWRELEWDDALDAAAEGLHRVQREHGNDALAVYLGNPAVHNHAVVLYGPPFLRELKTRHRYSATSVDQLPQMLVAHLMFGHQLLLPIPDIDRTQYMLIVGANPLVSNGSIMSAPDVRRRLRGIQMRGGKLVVVDPRRTQTAKLADEHLFVRPGTDALLLLALLQVIASEGREQPGRLATMVEGADRVRRAVEGFTPERVAGPTGIDADRIRTLARELVTHRGVTYGRVGAATQRFGALAHWAINLLNVFTGALDRVGGSMFTRPAVDPIAMPKGLGVGPGAFGRWRSRVRGLPEFSGELPVASFAEDVLAGHEGRRGEGEPLAPIRGLLTLAGNPVLSTPAGSALGDALERLEFVLSVDMYMNETTRHADLILPPTSPLERSHYDLVFHLLAVRNTAKWSPALFEPPADARHDWQILHGLWARLDRLRGDDGVVKRGLHQLLERLGPDGMIDLGLRAGPHGRLLPAALRPLLGDRAGGLNLETLAARPHGVDLGPLEPCLPDRLPGKRRRIELAPALLIEDLSRLERSFPLGAAAVRPPTEAEPKFSLIGRRLLRSNNSWMHNVPKLMAGKPACTLLMHPDDAERLALRPGDEVCVRSRVGEVEVPLELDADMMPGVVSLPHGFGHNREGSRMQVAAEHAGVSINDLTDPAEIDELSGVAALSGVSVEVRLARS</sequence>
<evidence type="ECO:0000256" key="4">
    <source>
        <dbReference type="ARBA" id="ARBA00023014"/>
    </source>
</evidence>
<dbReference type="Gene3D" id="3.40.50.740">
    <property type="match status" value="1"/>
</dbReference>
<evidence type="ECO:0000256" key="1">
    <source>
        <dbReference type="ARBA" id="ARBA00010312"/>
    </source>
</evidence>
<dbReference type="SUPFAM" id="SSF53706">
    <property type="entry name" value="Formate dehydrogenase/DMSO reductase, domains 1-3"/>
    <property type="match status" value="1"/>
</dbReference>
<dbReference type="Proteomes" id="UP000031599">
    <property type="component" value="Unassembled WGS sequence"/>
</dbReference>
<dbReference type="Pfam" id="PF04879">
    <property type="entry name" value="Molybdop_Fe4S4"/>
    <property type="match status" value="1"/>
</dbReference>
<protein>
    <submittedName>
        <fullName evidence="6">Formate dehydrogenase-O, major subunit</fullName>
    </submittedName>
</protein>
<dbReference type="SUPFAM" id="SSF50692">
    <property type="entry name" value="ADC-like"/>
    <property type="match status" value="1"/>
</dbReference>
<dbReference type="Gene3D" id="2.40.40.20">
    <property type="match status" value="1"/>
</dbReference>
<dbReference type="Pfam" id="PF00384">
    <property type="entry name" value="Molybdopterin"/>
    <property type="match status" value="1"/>
</dbReference>
<comment type="similarity">
    <text evidence="1">Belongs to the prokaryotic molybdopterin-containing oxidoreductase family.</text>
</comment>
<evidence type="ECO:0000256" key="3">
    <source>
        <dbReference type="ARBA" id="ARBA00023004"/>
    </source>
</evidence>
<accession>A0A0C2D8X7</accession>
<comment type="caution">
    <text evidence="6">The sequence shown here is derived from an EMBL/GenBank/DDBJ whole genome shotgun (WGS) entry which is preliminary data.</text>
</comment>
<keyword evidence="4" id="KW-0411">Iron-sulfur</keyword>
<organism evidence="6 7">
    <name type="scientific">Enhygromyxa salina</name>
    <dbReference type="NCBI Taxonomy" id="215803"/>
    <lineage>
        <taxon>Bacteria</taxon>
        <taxon>Pseudomonadati</taxon>
        <taxon>Myxococcota</taxon>
        <taxon>Polyangia</taxon>
        <taxon>Nannocystales</taxon>
        <taxon>Nannocystaceae</taxon>
        <taxon>Enhygromyxa</taxon>
    </lineage>
</organism>
<dbReference type="PANTHER" id="PTHR43742:SF2">
    <property type="entry name" value="ASSIMILATORY NITRATE REDUCTASE CATALYTIC SUBUNIT"/>
    <property type="match status" value="1"/>
</dbReference>
<evidence type="ECO:0000256" key="2">
    <source>
        <dbReference type="ARBA" id="ARBA00022723"/>
    </source>
</evidence>
<proteinExistence type="inferred from homology"/>